<accession>A0ABY4S962</accession>
<dbReference type="RefSeq" id="WP_250197408.1">
    <property type="nucleotide sequence ID" value="NZ_CP097636.1"/>
</dbReference>
<dbReference type="Proteomes" id="UP001056201">
    <property type="component" value="Chromosome 2"/>
</dbReference>
<organism evidence="2 3">
    <name type="scientific">Aquincola tertiaricarbonis</name>
    <dbReference type="NCBI Taxonomy" id="391953"/>
    <lineage>
        <taxon>Bacteria</taxon>
        <taxon>Pseudomonadati</taxon>
        <taxon>Pseudomonadota</taxon>
        <taxon>Betaproteobacteria</taxon>
        <taxon>Burkholderiales</taxon>
        <taxon>Sphaerotilaceae</taxon>
        <taxon>Aquincola</taxon>
    </lineage>
</organism>
<dbReference type="InterPro" id="IPR007024">
    <property type="entry name" value="BLUF_domain"/>
</dbReference>
<dbReference type="PROSITE" id="PS50925">
    <property type="entry name" value="BLUF"/>
    <property type="match status" value="1"/>
</dbReference>
<evidence type="ECO:0000313" key="3">
    <source>
        <dbReference type="Proteomes" id="UP001056201"/>
    </source>
</evidence>
<dbReference type="EMBL" id="CP097636">
    <property type="protein sequence ID" value="URI09175.1"/>
    <property type="molecule type" value="Genomic_DNA"/>
</dbReference>
<evidence type="ECO:0000259" key="1">
    <source>
        <dbReference type="PROSITE" id="PS50925"/>
    </source>
</evidence>
<dbReference type="SUPFAM" id="SSF54975">
    <property type="entry name" value="Acylphosphatase/BLUF domain-like"/>
    <property type="match status" value="1"/>
</dbReference>
<dbReference type="Pfam" id="PF04940">
    <property type="entry name" value="BLUF"/>
    <property type="match status" value="1"/>
</dbReference>
<evidence type="ECO:0000313" key="2">
    <source>
        <dbReference type="EMBL" id="URI09175.1"/>
    </source>
</evidence>
<dbReference type="InterPro" id="IPR036046">
    <property type="entry name" value="Acylphosphatase-like_dom_sf"/>
</dbReference>
<dbReference type="Gene3D" id="3.30.70.100">
    <property type="match status" value="1"/>
</dbReference>
<protein>
    <submittedName>
        <fullName evidence="2">BLUF domain-containing protein</fullName>
    </submittedName>
</protein>
<sequence>MTASPSQGPFYEVLYTSELEPSVPVAAIADIVRRSRGFNAAHQITGLLVFDGGRFCHYLEGPADMVHALALRISADPRHTGFRRLHAATRVGPRRLPGHPMSYGLAYDEAEIDAVAALTGEAATQRLMQALPRLELEP</sequence>
<gene>
    <name evidence="2" type="ORF">MW290_26790</name>
</gene>
<reference evidence="2" key="1">
    <citation type="submission" date="2022-05" db="EMBL/GenBank/DDBJ databases">
        <title>An RpoN-dependent PEP-CTERM gene is involved in floc formation of an Aquincola tertiaricarbonis strain.</title>
        <authorList>
            <person name="Qiu D."/>
            <person name="Xia M."/>
        </authorList>
    </citation>
    <scope>NUCLEOTIDE SEQUENCE</scope>
    <source>
        <strain evidence="2">RN12</strain>
    </source>
</reference>
<dbReference type="SMART" id="SM01034">
    <property type="entry name" value="BLUF"/>
    <property type="match status" value="1"/>
</dbReference>
<feature type="domain" description="BLUF" evidence="1">
    <location>
        <begin position="10"/>
        <end position="102"/>
    </location>
</feature>
<name>A0ABY4S962_AQUTE</name>
<keyword evidence="3" id="KW-1185">Reference proteome</keyword>
<proteinExistence type="predicted"/>